<keyword evidence="1" id="KW-0175">Coiled coil</keyword>
<sequence length="118" mass="13623">MASEEKEPNIFDHERRILKLEDSQQKIETKLEQMKSAIDISEAKAQERSDMMIKQNNSLMRQNERQATQLESVLSIVTTTRENESKRNAENRMKLWGYFLGGGGIVTLVLQILQNALK</sequence>
<evidence type="ECO:0000313" key="3">
    <source>
        <dbReference type="EMBL" id="MPM59191.1"/>
    </source>
</evidence>
<keyword evidence="2" id="KW-0812">Transmembrane</keyword>
<organism evidence="3">
    <name type="scientific">bioreactor metagenome</name>
    <dbReference type="NCBI Taxonomy" id="1076179"/>
    <lineage>
        <taxon>unclassified sequences</taxon>
        <taxon>metagenomes</taxon>
        <taxon>ecological metagenomes</taxon>
    </lineage>
</organism>
<feature type="coiled-coil region" evidence="1">
    <location>
        <begin position="17"/>
        <end position="44"/>
    </location>
</feature>
<keyword evidence="2" id="KW-1133">Transmembrane helix</keyword>
<keyword evidence="2" id="KW-0472">Membrane</keyword>
<dbReference type="EMBL" id="VSSQ01017165">
    <property type="protein sequence ID" value="MPM59191.1"/>
    <property type="molecule type" value="Genomic_DNA"/>
</dbReference>
<reference evidence="3" key="1">
    <citation type="submission" date="2019-08" db="EMBL/GenBank/DDBJ databases">
        <authorList>
            <person name="Kucharzyk K."/>
            <person name="Murdoch R.W."/>
            <person name="Higgins S."/>
            <person name="Loffler F."/>
        </authorList>
    </citation>
    <scope>NUCLEOTIDE SEQUENCE</scope>
</reference>
<feature type="transmembrane region" description="Helical" evidence="2">
    <location>
        <begin position="95"/>
        <end position="113"/>
    </location>
</feature>
<comment type="caution">
    <text evidence="3">The sequence shown here is derived from an EMBL/GenBank/DDBJ whole genome shotgun (WGS) entry which is preliminary data.</text>
</comment>
<accession>A0A645B3P7</accession>
<name>A0A645B3P7_9ZZZZ</name>
<protein>
    <submittedName>
        <fullName evidence="3">Uncharacterized protein</fullName>
    </submittedName>
</protein>
<evidence type="ECO:0000256" key="2">
    <source>
        <dbReference type="SAM" id="Phobius"/>
    </source>
</evidence>
<gene>
    <name evidence="3" type="ORF">SDC9_106031</name>
</gene>
<evidence type="ECO:0000256" key="1">
    <source>
        <dbReference type="SAM" id="Coils"/>
    </source>
</evidence>
<proteinExistence type="predicted"/>
<dbReference type="AlphaFoldDB" id="A0A645B3P7"/>